<gene>
    <name evidence="1" type="ORF">MW084_04315</name>
</gene>
<dbReference type="Proteomes" id="UP001056383">
    <property type="component" value="Chromosome"/>
</dbReference>
<reference evidence="1" key="1">
    <citation type="submission" date="2022-04" db="EMBL/GenBank/DDBJ databases">
        <title>Systematic whole-genome sequencing reveals an unexpected diversity among actinomycetoma pathogens and provides insights into their antibacterial susceptibilities.</title>
        <authorList>
            <person name="Watson A.K."/>
            <person name="Kepplinger B."/>
            <person name="Bakhiet S.M."/>
            <person name="Mhmoud N.A."/>
            <person name="Chapman J."/>
            <person name="Allenby N."/>
            <person name="Mickiewicz K."/>
            <person name="Goodfellow M."/>
            <person name="Fahal A.H."/>
            <person name="Errington J."/>
        </authorList>
    </citation>
    <scope>NUCLEOTIDE SEQUENCE</scope>
    <source>
        <strain evidence="1">SD 504</strain>
    </source>
</reference>
<protein>
    <submittedName>
        <fullName evidence="1">Uncharacterized protein</fullName>
    </submittedName>
</protein>
<dbReference type="RefSeq" id="WP_158684298.1">
    <property type="nucleotide sequence ID" value="NZ_CP095474.1"/>
</dbReference>
<evidence type="ECO:0000313" key="1">
    <source>
        <dbReference type="EMBL" id="URN15297.1"/>
    </source>
</evidence>
<name>A0ABY4T8L2_9ACTN</name>
<accession>A0ABY4T8L2</accession>
<organism evidence="1 2">
    <name type="scientific">Streptomyces sudanensis</name>
    <dbReference type="NCBI Taxonomy" id="436397"/>
    <lineage>
        <taxon>Bacteria</taxon>
        <taxon>Bacillati</taxon>
        <taxon>Actinomycetota</taxon>
        <taxon>Actinomycetes</taxon>
        <taxon>Kitasatosporales</taxon>
        <taxon>Streptomycetaceae</taxon>
        <taxon>Streptomyces</taxon>
    </lineage>
</organism>
<sequence length="77" mass="8454">MGDCNTWKSSRAPYTGYAYCSQLALGDKFRVKVTCINPQGKQWTIFGPWKRNTEKSSAKCSDSPNVGVLQVGVSFSA</sequence>
<evidence type="ECO:0000313" key="2">
    <source>
        <dbReference type="Proteomes" id="UP001056383"/>
    </source>
</evidence>
<proteinExistence type="predicted"/>
<keyword evidence="2" id="KW-1185">Reference proteome</keyword>
<dbReference type="EMBL" id="CP095474">
    <property type="protein sequence ID" value="URN15297.1"/>
    <property type="molecule type" value="Genomic_DNA"/>
</dbReference>